<evidence type="ECO:0000313" key="12">
    <source>
        <dbReference type="EMBL" id="EEB10067.1"/>
    </source>
</evidence>
<sequence length="454" mass="51297">MRKSRQRSVAIQSTDFTDVESENNPITSILCKKTGFRDLLQKSVTIVSEENESKNVTVIGKKMARGVQATLGKNPAVQNQSIHDKSNLLFPESVGSETVRVVNRGSGLPGTSKITSTTISSYSMYSQINDIYRQPQEESIAVVNIYDEKGLPSSSNLFHYGPQGPRRFSDETVLLIEDYQSYDYTNTAGRQSHASSTGTQKQFTCCGIRKKRNSHYSFRPTPLQEKNADENEVIVCRICHDDESLEPLIQPCLCKGSIGCVHAKCLKIWLEQSNTSRCELCGYPYAIKQTKKYTKWVSLKVFFKSVADRRTLIYDAISFIVITPLTLVGVIMCLRASFLTPTEEFLNSNIQMGNITKVGMIMLSGTISVAYGVWLYTLISFHYKTWKKWYNNCFDVEVLPIRMTSEERLEASQRLQEDIGRRLRSRELGSAITSLYPPHNYGPLRLSLIESARS</sequence>
<evidence type="ECO:0000259" key="11">
    <source>
        <dbReference type="PROSITE" id="PS51292"/>
    </source>
</evidence>
<keyword evidence="8 10" id="KW-1133">Transmembrane helix</keyword>
<reference evidence="12" key="1">
    <citation type="submission" date="2007-04" db="EMBL/GenBank/DDBJ databases">
        <title>Annotation of Pediculus humanus corporis strain USDA.</title>
        <authorList>
            <person name="Kirkness E."/>
            <person name="Hannick L."/>
            <person name="Hass B."/>
            <person name="Bruggner R."/>
            <person name="Lawson D."/>
            <person name="Bidwell S."/>
            <person name="Joardar V."/>
            <person name="Caler E."/>
            <person name="Walenz B."/>
            <person name="Inman J."/>
            <person name="Schobel S."/>
            <person name="Galinsky K."/>
            <person name="Amedeo P."/>
            <person name="Strausberg R."/>
        </authorList>
    </citation>
    <scope>NUCLEOTIDE SEQUENCE</scope>
    <source>
        <strain evidence="12">USDA</strain>
    </source>
</reference>
<keyword evidence="4" id="KW-0479">Metal-binding</keyword>
<dbReference type="InParanoid" id="E0V9L1"/>
<dbReference type="GeneID" id="8233766"/>
<accession>E0V9L1</accession>
<dbReference type="EMBL" id="AAZO01000180">
    <property type="status" value="NOT_ANNOTATED_CDS"/>
    <property type="molecule type" value="Genomic_DNA"/>
</dbReference>
<evidence type="ECO:0000256" key="2">
    <source>
        <dbReference type="ARBA" id="ARBA00022679"/>
    </source>
</evidence>
<evidence type="ECO:0000256" key="7">
    <source>
        <dbReference type="ARBA" id="ARBA00022833"/>
    </source>
</evidence>
<dbReference type="PROSITE" id="PS51292">
    <property type="entry name" value="ZF_RING_CH"/>
    <property type="match status" value="1"/>
</dbReference>
<dbReference type="EnsemblMetazoa" id="PHUM015350-RA">
    <property type="protein sequence ID" value="PHUM015350-PA"/>
    <property type="gene ID" value="PHUM015350"/>
</dbReference>
<evidence type="ECO:0000313" key="14">
    <source>
        <dbReference type="Proteomes" id="UP000009046"/>
    </source>
</evidence>
<feature type="domain" description="RING-CH-type" evidence="11">
    <location>
        <begin position="228"/>
        <end position="288"/>
    </location>
</feature>
<dbReference type="EMBL" id="DS234994">
    <property type="protein sequence ID" value="EEB10067.1"/>
    <property type="molecule type" value="Genomic_DNA"/>
</dbReference>
<feature type="transmembrane region" description="Helical" evidence="10">
    <location>
        <begin position="312"/>
        <end position="338"/>
    </location>
</feature>
<dbReference type="OrthoDB" id="273089at2759"/>
<dbReference type="InterPro" id="IPR011016">
    <property type="entry name" value="Znf_RING-CH"/>
</dbReference>
<comment type="subcellular location">
    <subcellularLocation>
        <location evidence="1">Membrane</location>
        <topology evidence="1">Multi-pass membrane protein</topology>
    </subcellularLocation>
</comment>
<reference evidence="13" key="3">
    <citation type="submission" date="2021-02" db="UniProtKB">
        <authorList>
            <consortium name="EnsemblMetazoa"/>
        </authorList>
    </citation>
    <scope>IDENTIFICATION</scope>
    <source>
        <strain evidence="13">USDA</strain>
    </source>
</reference>
<keyword evidence="6" id="KW-0833">Ubl conjugation pathway</keyword>
<evidence type="ECO:0000313" key="13">
    <source>
        <dbReference type="EnsemblMetazoa" id="PHUM015350-PA"/>
    </source>
</evidence>
<name>E0V9L1_PEDHC</name>
<evidence type="ECO:0000256" key="3">
    <source>
        <dbReference type="ARBA" id="ARBA00022692"/>
    </source>
</evidence>
<dbReference type="GO" id="GO:0008270">
    <property type="term" value="F:zinc ion binding"/>
    <property type="evidence" value="ECO:0007669"/>
    <property type="project" value="UniProtKB-KW"/>
</dbReference>
<keyword evidence="14" id="KW-1185">Reference proteome</keyword>
<dbReference type="GO" id="GO:0016020">
    <property type="term" value="C:membrane"/>
    <property type="evidence" value="ECO:0007669"/>
    <property type="project" value="UniProtKB-SubCell"/>
</dbReference>
<feature type="transmembrane region" description="Helical" evidence="10">
    <location>
        <begin position="358"/>
        <end position="379"/>
    </location>
</feature>
<dbReference type="eggNOG" id="KOG1609">
    <property type="taxonomic scope" value="Eukaryota"/>
</dbReference>
<reference evidence="12" key="2">
    <citation type="submission" date="2007-04" db="EMBL/GenBank/DDBJ databases">
        <title>The genome of the human body louse.</title>
        <authorList>
            <consortium name="The Human Body Louse Genome Consortium"/>
            <person name="Kirkness E."/>
            <person name="Walenz B."/>
            <person name="Hass B."/>
            <person name="Bruggner R."/>
            <person name="Strausberg R."/>
        </authorList>
    </citation>
    <scope>NUCLEOTIDE SEQUENCE</scope>
    <source>
        <strain evidence="12">USDA</strain>
    </source>
</reference>
<dbReference type="PANTHER" id="PTHR46065:SF3">
    <property type="entry name" value="FI20425P1"/>
    <property type="match status" value="1"/>
</dbReference>
<dbReference type="VEuPathDB" id="VectorBase:PHUM015350"/>
<evidence type="ECO:0000256" key="4">
    <source>
        <dbReference type="ARBA" id="ARBA00022723"/>
    </source>
</evidence>
<dbReference type="KEGG" id="phu:Phum_PHUM015350"/>
<evidence type="ECO:0000256" key="6">
    <source>
        <dbReference type="ARBA" id="ARBA00022786"/>
    </source>
</evidence>
<dbReference type="RefSeq" id="XP_002422805.1">
    <property type="nucleotide sequence ID" value="XM_002422760.1"/>
</dbReference>
<dbReference type="HOGENOM" id="CLU_603131_0_0_1"/>
<dbReference type="InterPro" id="IPR013083">
    <property type="entry name" value="Znf_RING/FYVE/PHD"/>
</dbReference>
<dbReference type="PANTHER" id="PTHR46065">
    <property type="entry name" value="E3 UBIQUITIN-PROTEIN LIGASE MARCH 2/3 FAMILY MEMBER"/>
    <property type="match status" value="1"/>
</dbReference>
<keyword evidence="5" id="KW-0863">Zinc-finger</keyword>
<dbReference type="SUPFAM" id="SSF57850">
    <property type="entry name" value="RING/U-box"/>
    <property type="match status" value="1"/>
</dbReference>
<evidence type="ECO:0000256" key="1">
    <source>
        <dbReference type="ARBA" id="ARBA00004141"/>
    </source>
</evidence>
<evidence type="ECO:0000256" key="9">
    <source>
        <dbReference type="ARBA" id="ARBA00023136"/>
    </source>
</evidence>
<gene>
    <name evidence="13" type="primary">8233766</name>
    <name evidence="12" type="ORF">Phum_PHUM015350</name>
</gene>
<dbReference type="SMART" id="SM00744">
    <property type="entry name" value="RINGv"/>
    <property type="match status" value="1"/>
</dbReference>
<evidence type="ECO:0000256" key="8">
    <source>
        <dbReference type="ARBA" id="ARBA00022989"/>
    </source>
</evidence>
<proteinExistence type="predicted"/>
<keyword evidence="3 10" id="KW-0812">Transmembrane</keyword>
<dbReference type="CTD" id="8233766"/>
<dbReference type="AlphaFoldDB" id="E0V9L1"/>
<keyword evidence="9 10" id="KW-0472">Membrane</keyword>
<dbReference type="GO" id="GO:0016740">
    <property type="term" value="F:transferase activity"/>
    <property type="evidence" value="ECO:0007669"/>
    <property type="project" value="UniProtKB-KW"/>
</dbReference>
<organism>
    <name type="scientific">Pediculus humanus subsp. corporis</name>
    <name type="common">Body louse</name>
    <dbReference type="NCBI Taxonomy" id="121224"/>
    <lineage>
        <taxon>Eukaryota</taxon>
        <taxon>Metazoa</taxon>
        <taxon>Ecdysozoa</taxon>
        <taxon>Arthropoda</taxon>
        <taxon>Hexapoda</taxon>
        <taxon>Insecta</taxon>
        <taxon>Pterygota</taxon>
        <taxon>Neoptera</taxon>
        <taxon>Paraneoptera</taxon>
        <taxon>Psocodea</taxon>
        <taxon>Troctomorpha</taxon>
        <taxon>Phthiraptera</taxon>
        <taxon>Anoplura</taxon>
        <taxon>Pediculidae</taxon>
        <taxon>Pediculus</taxon>
    </lineage>
</organism>
<dbReference type="Gene3D" id="3.30.40.10">
    <property type="entry name" value="Zinc/RING finger domain, C3HC4 (zinc finger)"/>
    <property type="match status" value="1"/>
</dbReference>
<evidence type="ECO:0000256" key="10">
    <source>
        <dbReference type="SAM" id="Phobius"/>
    </source>
</evidence>
<keyword evidence="7" id="KW-0862">Zinc</keyword>
<keyword evidence="2" id="KW-0808">Transferase</keyword>
<evidence type="ECO:0000256" key="5">
    <source>
        <dbReference type="ARBA" id="ARBA00022771"/>
    </source>
</evidence>
<dbReference type="Pfam" id="PF12906">
    <property type="entry name" value="RINGv"/>
    <property type="match status" value="1"/>
</dbReference>
<dbReference type="Proteomes" id="UP000009046">
    <property type="component" value="Unassembled WGS sequence"/>
</dbReference>
<protein>
    <submittedName>
        <fullName evidence="12 13">Membrane associated RING finger, putative</fullName>
    </submittedName>
</protein>